<dbReference type="InterPro" id="IPR005234">
    <property type="entry name" value="ScpB_csome_segregation"/>
</dbReference>
<sequence>MSDVEKVAAVEALLFLYGEALSAEKMGSFLKISTQAAMEACSALAQQCADEHRGLQVVEKNGLYQLVTKPQFGAFLEEFVKESLKEELTSAALETLSLVAYFGPVTRAHIDFVRGVNSSFTLRNLLMRGLIERKMEKGNMYAYEVTFDFLKQLGIGKASELPKYEEYQKLRGQLMSGQGLEANVK</sequence>
<dbReference type="GO" id="GO:0051304">
    <property type="term" value="P:chromosome separation"/>
    <property type="evidence" value="ECO:0007669"/>
    <property type="project" value="InterPro"/>
</dbReference>
<dbReference type="Gene3D" id="1.10.10.10">
    <property type="entry name" value="Winged helix-like DNA-binding domain superfamily/Winged helix DNA-binding domain"/>
    <property type="match status" value="2"/>
</dbReference>
<keyword evidence="1" id="KW-0963">Cytoplasm</keyword>
<organism evidence="5 6">
    <name type="scientific">Candidatus Wolfebacteria bacterium RIFCSPHIGHO2_01_FULL_48_22</name>
    <dbReference type="NCBI Taxonomy" id="1802555"/>
    <lineage>
        <taxon>Bacteria</taxon>
        <taxon>Candidatus Wolfeibacteriota</taxon>
    </lineage>
</organism>
<reference evidence="5 6" key="1">
    <citation type="journal article" date="2016" name="Nat. Commun.">
        <title>Thousands of microbial genomes shed light on interconnected biogeochemical processes in an aquifer system.</title>
        <authorList>
            <person name="Anantharaman K."/>
            <person name="Brown C.T."/>
            <person name="Hug L.A."/>
            <person name="Sharon I."/>
            <person name="Castelle C.J."/>
            <person name="Probst A.J."/>
            <person name="Thomas B.C."/>
            <person name="Singh A."/>
            <person name="Wilkins M.J."/>
            <person name="Karaoz U."/>
            <person name="Brodie E.L."/>
            <person name="Williams K.H."/>
            <person name="Hubbard S.S."/>
            <person name="Banfield J.F."/>
        </authorList>
    </citation>
    <scope>NUCLEOTIDE SEQUENCE [LARGE SCALE GENOMIC DNA]</scope>
</reference>
<dbReference type="PIRSF" id="PIRSF019345">
    <property type="entry name" value="ScpB"/>
    <property type="match status" value="1"/>
</dbReference>
<dbReference type="AlphaFoldDB" id="A0A1F8DVF6"/>
<dbReference type="InterPro" id="IPR036390">
    <property type="entry name" value="WH_DNA-bd_sf"/>
</dbReference>
<dbReference type="PANTHER" id="PTHR34298">
    <property type="entry name" value="SEGREGATION AND CONDENSATION PROTEIN B"/>
    <property type="match status" value="1"/>
</dbReference>
<evidence type="ECO:0000256" key="3">
    <source>
        <dbReference type="ARBA" id="ARBA00022829"/>
    </source>
</evidence>
<protein>
    <submittedName>
        <fullName evidence="5">SMC-Scp complex subunit ScpB</fullName>
    </submittedName>
</protein>
<proteinExistence type="predicted"/>
<dbReference type="STRING" id="1802555.A2755_00575"/>
<dbReference type="SUPFAM" id="SSF46785">
    <property type="entry name" value="Winged helix' DNA-binding domain"/>
    <property type="match status" value="2"/>
</dbReference>
<evidence type="ECO:0000313" key="5">
    <source>
        <dbReference type="EMBL" id="OGM91848.1"/>
    </source>
</evidence>
<evidence type="ECO:0000313" key="6">
    <source>
        <dbReference type="Proteomes" id="UP000177029"/>
    </source>
</evidence>
<evidence type="ECO:0000256" key="4">
    <source>
        <dbReference type="ARBA" id="ARBA00023306"/>
    </source>
</evidence>
<name>A0A1F8DVF6_9BACT</name>
<accession>A0A1F8DVF6</accession>
<dbReference type="PANTHER" id="PTHR34298:SF2">
    <property type="entry name" value="SEGREGATION AND CONDENSATION PROTEIN B"/>
    <property type="match status" value="1"/>
</dbReference>
<dbReference type="Proteomes" id="UP000177029">
    <property type="component" value="Unassembled WGS sequence"/>
</dbReference>
<dbReference type="GO" id="GO:0051301">
    <property type="term" value="P:cell division"/>
    <property type="evidence" value="ECO:0007669"/>
    <property type="project" value="UniProtKB-KW"/>
</dbReference>
<dbReference type="Pfam" id="PF04079">
    <property type="entry name" value="SMC_ScpB"/>
    <property type="match status" value="1"/>
</dbReference>
<dbReference type="NCBIfam" id="TIGR00281">
    <property type="entry name" value="SMC-Scp complex subunit ScpB"/>
    <property type="match status" value="1"/>
</dbReference>
<keyword evidence="2" id="KW-0132">Cell division</keyword>
<evidence type="ECO:0000256" key="1">
    <source>
        <dbReference type="ARBA" id="ARBA00022490"/>
    </source>
</evidence>
<keyword evidence="4" id="KW-0131">Cell cycle</keyword>
<dbReference type="EMBL" id="MGIP01000005">
    <property type="protein sequence ID" value="OGM91848.1"/>
    <property type="molecule type" value="Genomic_DNA"/>
</dbReference>
<dbReference type="InterPro" id="IPR036388">
    <property type="entry name" value="WH-like_DNA-bd_sf"/>
</dbReference>
<evidence type="ECO:0000256" key="2">
    <source>
        <dbReference type="ARBA" id="ARBA00022618"/>
    </source>
</evidence>
<gene>
    <name evidence="5" type="ORF">A2755_00575</name>
</gene>
<keyword evidence="3" id="KW-0159">Chromosome partition</keyword>
<comment type="caution">
    <text evidence="5">The sequence shown here is derived from an EMBL/GenBank/DDBJ whole genome shotgun (WGS) entry which is preliminary data.</text>
</comment>